<dbReference type="PIRSF" id="PIRSF000126">
    <property type="entry name" value="11-beta-HSD1"/>
    <property type="match status" value="1"/>
</dbReference>
<dbReference type="Pfam" id="PF00106">
    <property type="entry name" value="adh_short"/>
    <property type="match status" value="1"/>
</dbReference>
<accession>A0ABY6G2D8</accession>
<dbReference type="PANTHER" id="PTHR44196">
    <property type="entry name" value="DEHYDROGENASE/REDUCTASE SDR FAMILY MEMBER 7B"/>
    <property type="match status" value="1"/>
</dbReference>
<feature type="domain" description="Ketoreductase" evidence="4">
    <location>
        <begin position="13"/>
        <end position="193"/>
    </location>
</feature>
<evidence type="ECO:0000313" key="5">
    <source>
        <dbReference type="EMBL" id="UYG17277.1"/>
    </source>
</evidence>
<dbReference type="EMBL" id="CP107020">
    <property type="protein sequence ID" value="UYG17277.1"/>
    <property type="molecule type" value="Genomic_DNA"/>
</dbReference>
<evidence type="ECO:0000256" key="2">
    <source>
        <dbReference type="ARBA" id="ARBA00023002"/>
    </source>
</evidence>
<reference evidence="5" key="1">
    <citation type="submission" date="2022-10" db="EMBL/GenBank/DDBJ databases">
        <title>Whole-Genome Sequencing of Brachybacterium huguangmaarense BRM-3, Isolated from Betula schmidtii.</title>
        <authorList>
            <person name="Haam D."/>
        </authorList>
    </citation>
    <scope>NUCLEOTIDE SEQUENCE</scope>
    <source>
        <strain evidence="5">BRM-3</strain>
    </source>
</reference>
<keyword evidence="2" id="KW-0560">Oxidoreductase</keyword>
<sequence>MAREQHPVDYRGTTVLITGASSGLGAEFAQHLARRGADLVLVARRRDRLEELARRLHDAHGVRTTVIEADLSAPDAAGSLVAELEARDIQVSSLVNNAGFGMAGPIAEADPRQLHEMVMLNVATLTDLTRALLPQLVQDGRGVLVNIASAAAYQPLPGMAAYAASKAYVLSLTQALAYETRDSGLRVLALSPGPTRTEFFEVAGAEKAGVGRFQTPRRVVGTALRALDAKRPWPDVVPGRVNAAAARLVGAMPRRLVLRVAARAVR</sequence>
<proteinExistence type="inferred from homology"/>
<evidence type="ECO:0000256" key="3">
    <source>
        <dbReference type="RuleBase" id="RU000363"/>
    </source>
</evidence>
<dbReference type="InterPro" id="IPR036291">
    <property type="entry name" value="NAD(P)-bd_dom_sf"/>
</dbReference>
<dbReference type="PROSITE" id="PS00061">
    <property type="entry name" value="ADH_SHORT"/>
    <property type="match status" value="1"/>
</dbReference>
<dbReference type="CDD" id="cd05233">
    <property type="entry name" value="SDR_c"/>
    <property type="match status" value="1"/>
</dbReference>
<dbReference type="PRINTS" id="PR00081">
    <property type="entry name" value="GDHRDH"/>
</dbReference>
<dbReference type="PRINTS" id="PR00080">
    <property type="entry name" value="SDRFAMILY"/>
</dbReference>
<organism evidence="5 6">
    <name type="scientific">Brachybacterium huguangmaarense</name>
    <dbReference type="NCBI Taxonomy" id="1652028"/>
    <lineage>
        <taxon>Bacteria</taxon>
        <taxon>Bacillati</taxon>
        <taxon>Actinomycetota</taxon>
        <taxon>Actinomycetes</taxon>
        <taxon>Micrococcales</taxon>
        <taxon>Dermabacteraceae</taxon>
        <taxon>Brachybacterium</taxon>
    </lineage>
</organism>
<dbReference type="InterPro" id="IPR057326">
    <property type="entry name" value="KR_dom"/>
</dbReference>
<dbReference type="InterPro" id="IPR002347">
    <property type="entry name" value="SDR_fam"/>
</dbReference>
<evidence type="ECO:0000313" key="6">
    <source>
        <dbReference type="Proteomes" id="UP001164305"/>
    </source>
</evidence>
<dbReference type="InterPro" id="IPR020904">
    <property type="entry name" value="Sc_DH/Rdtase_CS"/>
</dbReference>
<dbReference type="SMART" id="SM00822">
    <property type="entry name" value="PKS_KR"/>
    <property type="match status" value="1"/>
</dbReference>
<comment type="similarity">
    <text evidence="1 3">Belongs to the short-chain dehydrogenases/reductases (SDR) family.</text>
</comment>
<keyword evidence="6" id="KW-1185">Reference proteome</keyword>
<dbReference type="PANTHER" id="PTHR44196:SF2">
    <property type="entry name" value="SHORT-CHAIN DEHYDROGENASE-RELATED"/>
    <property type="match status" value="1"/>
</dbReference>
<dbReference type="Proteomes" id="UP001164305">
    <property type="component" value="Chromosome"/>
</dbReference>
<dbReference type="Gene3D" id="3.40.50.720">
    <property type="entry name" value="NAD(P)-binding Rossmann-like Domain"/>
    <property type="match status" value="1"/>
</dbReference>
<name>A0ABY6G2D8_9MICO</name>
<dbReference type="SUPFAM" id="SSF51735">
    <property type="entry name" value="NAD(P)-binding Rossmann-fold domains"/>
    <property type="match status" value="1"/>
</dbReference>
<dbReference type="RefSeq" id="WP_263594486.1">
    <property type="nucleotide sequence ID" value="NZ_CP107020.1"/>
</dbReference>
<evidence type="ECO:0000259" key="4">
    <source>
        <dbReference type="SMART" id="SM00822"/>
    </source>
</evidence>
<gene>
    <name evidence="5" type="ORF">BRM3_02250</name>
</gene>
<protein>
    <submittedName>
        <fullName evidence="5">SDR family oxidoreductase</fullName>
    </submittedName>
</protein>
<evidence type="ECO:0000256" key="1">
    <source>
        <dbReference type="ARBA" id="ARBA00006484"/>
    </source>
</evidence>